<feature type="repeat" description="ANK" evidence="3">
    <location>
        <begin position="38"/>
        <end position="61"/>
    </location>
</feature>
<keyword evidence="5" id="KW-1185">Reference proteome</keyword>
<reference evidence="4 5" key="1">
    <citation type="submission" date="2016-07" db="EMBL/GenBank/DDBJ databases">
        <title>Draft genome of the white-rot fungus Obba rivulosa 3A-2.</title>
        <authorList>
            <consortium name="DOE Joint Genome Institute"/>
            <person name="Miettinen O."/>
            <person name="Riley R."/>
            <person name="Acob R."/>
            <person name="Barry K."/>
            <person name="Cullen D."/>
            <person name="De Vries R."/>
            <person name="Hainaut M."/>
            <person name="Hatakka A."/>
            <person name="Henrissat B."/>
            <person name="Hilden K."/>
            <person name="Kuo R."/>
            <person name="Labutti K."/>
            <person name="Lipzen A."/>
            <person name="Makela M.R."/>
            <person name="Sandor L."/>
            <person name="Spatafora J.W."/>
            <person name="Grigoriev I.V."/>
            <person name="Hibbett D.S."/>
        </authorList>
    </citation>
    <scope>NUCLEOTIDE SEQUENCE [LARGE SCALE GENOMIC DNA]</scope>
    <source>
        <strain evidence="4 5">3A-2</strain>
    </source>
</reference>
<dbReference type="OrthoDB" id="194358at2759"/>
<evidence type="ECO:0000256" key="3">
    <source>
        <dbReference type="PROSITE-ProRule" id="PRU00023"/>
    </source>
</evidence>
<dbReference type="SUPFAM" id="SSF48403">
    <property type="entry name" value="Ankyrin repeat"/>
    <property type="match status" value="1"/>
</dbReference>
<dbReference type="InterPro" id="IPR036770">
    <property type="entry name" value="Ankyrin_rpt-contain_sf"/>
</dbReference>
<dbReference type="PROSITE" id="PS50297">
    <property type="entry name" value="ANK_REP_REGION"/>
    <property type="match status" value="2"/>
</dbReference>
<dbReference type="PANTHER" id="PTHR24171:SF9">
    <property type="entry name" value="ANKYRIN REPEAT DOMAIN-CONTAINING PROTEIN 39"/>
    <property type="match status" value="1"/>
</dbReference>
<dbReference type="InterPro" id="IPR002110">
    <property type="entry name" value="Ankyrin_rpt"/>
</dbReference>
<proteinExistence type="predicted"/>
<dbReference type="AlphaFoldDB" id="A0A8E2DS70"/>
<evidence type="ECO:0000256" key="1">
    <source>
        <dbReference type="ARBA" id="ARBA00022737"/>
    </source>
</evidence>
<evidence type="ECO:0000256" key="2">
    <source>
        <dbReference type="ARBA" id="ARBA00023043"/>
    </source>
</evidence>
<dbReference type="Pfam" id="PF12796">
    <property type="entry name" value="Ank_2"/>
    <property type="match status" value="1"/>
</dbReference>
<feature type="non-terminal residue" evidence="4">
    <location>
        <position position="1"/>
    </location>
</feature>
<dbReference type="Gene3D" id="1.25.40.20">
    <property type="entry name" value="Ankyrin repeat-containing domain"/>
    <property type="match status" value="1"/>
</dbReference>
<dbReference type="PROSITE" id="PS50088">
    <property type="entry name" value="ANK_REPEAT"/>
    <property type="match status" value="2"/>
</dbReference>
<sequence length="61" mass="6339">GFYGTALEAALSHGHLEVVQFLIEHGADVNALGGFYGTALEAASSDGHLEVVQFLVEHGAD</sequence>
<accession>A0A8E2DS70</accession>
<dbReference type="Proteomes" id="UP000250043">
    <property type="component" value="Unassembled WGS sequence"/>
</dbReference>
<feature type="repeat" description="ANK" evidence="3">
    <location>
        <begin position="5"/>
        <end position="34"/>
    </location>
</feature>
<name>A0A8E2DS70_9APHY</name>
<dbReference type="SMART" id="SM00248">
    <property type="entry name" value="ANK"/>
    <property type="match status" value="2"/>
</dbReference>
<keyword evidence="1" id="KW-0677">Repeat</keyword>
<dbReference type="PANTHER" id="PTHR24171">
    <property type="entry name" value="ANKYRIN REPEAT DOMAIN-CONTAINING PROTEIN 39-RELATED"/>
    <property type="match status" value="1"/>
</dbReference>
<evidence type="ECO:0000313" key="4">
    <source>
        <dbReference type="EMBL" id="OCH94798.1"/>
    </source>
</evidence>
<protein>
    <submittedName>
        <fullName evidence="4">Ankyrin</fullName>
    </submittedName>
</protein>
<dbReference type="PRINTS" id="PR01415">
    <property type="entry name" value="ANKYRIN"/>
</dbReference>
<keyword evidence="2 3" id="KW-0040">ANK repeat</keyword>
<dbReference type="EMBL" id="KV722340">
    <property type="protein sequence ID" value="OCH94798.1"/>
    <property type="molecule type" value="Genomic_DNA"/>
</dbReference>
<organism evidence="4 5">
    <name type="scientific">Obba rivulosa</name>
    <dbReference type="NCBI Taxonomy" id="1052685"/>
    <lineage>
        <taxon>Eukaryota</taxon>
        <taxon>Fungi</taxon>
        <taxon>Dikarya</taxon>
        <taxon>Basidiomycota</taxon>
        <taxon>Agaricomycotina</taxon>
        <taxon>Agaricomycetes</taxon>
        <taxon>Polyporales</taxon>
        <taxon>Gelatoporiaceae</taxon>
        <taxon>Obba</taxon>
    </lineage>
</organism>
<gene>
    <name evidence="4" type="ORF">OBBRIDRAFT_714498</name>
</gene>
<feature type="non-terminal residue" evidence="4">
    <location>
        <position position="61"/>
    </location>
</feature>
<evidence type="ECO:0000313" key="5">
    <source>
        <dbReference type="Proteomes" id="UP000250043"/>
    </source>
</evidence>